<dbReference type="InterPro" id="IPR050595">
    <property type="entry name" value="Bact_response_regulator"/>
</dbReference>
<gene>
    <name evidence="4" type="ORF">A3A93_00980</name>
</gene>
<dbReference type="SUPFAM" id="SSF52172">
    <property type="entry name" value="CheY-like"/>
    <property type="match status" value="1"/>
</dbReference>
<keyword evidence="1 2" id="KW-0597">Phosphoprotein</keyword>
<dbReference type="Proteomes" id="UP000177141">
    <property type="component" value="Unassembled WGS sequence"/>
</dbReference>
<dbReference type="InterPro" id="IPR011006">
    <property type="entry name" value="CheY-like_superfamily"/>
</dbReference>
<name>A0A1F7IR83_9BACT</name>
<evidence type="ECO:0000313" key="5">
    <source>
        <dbReference type="Proteomes" id="UP000177141"/>
    </source>
</evidence>
<dbReference type="SMART" id="SM00448">
    <property type="entry name" value="REC"/>
    <property type="match status" value="1"/>
</dbReference>
<dbReference type="PROSITE" id="PS50110">
    <property type="entry name" value="RESPONSE_REGULATORY"/>
    <property type="match status" value="1"/>
</dbReference>
<dbReference type="AlphaFoldDB" id="A0A1F7IR83"/>
<dbReference type="Gene3D" id="3.40.50.2300">
    <property type="match status" value="1"/>
</dbReference>
<comment type="caution">
    <text evidence="4">The sequence shown here is derived from an EMBL/GenBank/DDBJ whole genome shotgun (WGS) entry which is preliminary data.</text>
</comment>
<dbReference type="GO" id="GO:0000160">
    <property type="term" value="P:phosphorelay signal transduction system"/>
    <property type="evidence" value="ECO:0007669"/>
    <property type="project" value="InterPro"/>
</dbReference>
<proteinExistence type="predicted"/>
<dbReference type="STRING" id="1802061.A3A93_00980"/>
<reference evidence="4 5" key="1">
    <citation type="journal article" date="2016" name="Nat. Commun.">
        <title>Thousands of microbial genomes shed light on interconnected biogeochemical processes in an aquifer system.</title>
        <authorList>
            <person name="Anantharaman K."/>
            <person name="Brown C.T."/>
            <person name="Hug L.A."/>
            <person name="Sharon I."/>
            <person name="Castelle C.J."/>
            <person name="Probst A.J."/>
            <person name="Thomas B.C."/>
            <person name="Singh A."/>
            <person name="Wilkins M.J."/>
            <person name="Karaoz U."/>
            <person name="Brodie E.L."/>
            <person name="Williams K.H."/>
            <person name="Hubbard S.S."/>
            <person name="Banfield J.F."/>
        </authorList>
    </citation>
    <scope>NUCLEOTIDE SEQUENCE [LARGE SCALE GENOMIC DNA]</scope>
</reference>
<organism evidence="4 5">
    <name type="scientific">Candidatus Roizmanbacteria bacterium RIFCSPLOWO2_01_FULL_38_12</name>
    <dbReference type="NCBI Taxonomy" id="1802061"/>
    <lineage>
        <taxon>Bacteria</taxon>
        <taxon>Candidatus Roizmaniibacteriota</taxon>
    </lineage>
</organism>
<dbReference type="EMBL" id="MGAL01000046">
    <property type="protein sequence ID" value="OGK45867.1"/>
    <property type="molecule type" value="Genomic_DNA"/>
</dbReference>
<dbReference type="PANTHER" id="PTHR44591">
    <property type="entry name" value="STRESS RESPONSE REGULATOR PROTEIN 1"/>
    <property type="match status" value="1"/>
</dbReference>
<dbReference type="PANTHER" id="PTHR44591:SF3">
    <property type="entry name" value="RESPONSE REGULATORY DOMAIN-CONTAINING PROTEIN"/>
    <property type="match status" value="1"/>
</dbReference>
<evidence type="ECO:0000313" key="4">
    <source>
        <dbReference type="EMBL" id="OGK45867.1"/>
    </source>
</evidence>
<evidence type="ECO:0000256" key="1">
    <source>
        <dbReference type="ARBA" id="ARBA00022553"/>
    </source>
</evidence>
<feature type="domain" description="Response regulatory" evidence="3">
    <location>
        <begin position="5"/>
        <end position="125"/>
    </location>
</feature>
<protein>
    <recommendedName>
        <fullName evidence="3">Response regulatory domain-containing protein</fullName>
    </recommendedName>
</protein>
<accession>A0A1F7IR83</accession>
<dbReference type="Pfam" id="PF00072">
    <property type="entry name" value="Response_reg"/>
    <property type="match status" value="1"/>
</dbReference>
<evidence type="ECO:0000259" key="3">
    <source>
        <dbReference type="PROSITE" id="PS50110"/>
    </source>
</evidence>
<evidence type="ECO:0000256" key="2">
    <source>
        <dbReference type="PROSITE-ProRule" id="PRU00169"/>
    </source>
</evidence>
<sequence length="131" mass="14902">MDNKCILVVEDEQTLLEAIKKKCEVSGFQVITARSVDQALNSLSSNQKIDVIWLDHYLFGQENGLDLVGKLKSEESAWKNIPIYVVSNTANNDKVQSYLQLGVERFFVKSNFRLDQIIEQILNNLNNGEPK</sequence>
<dbReference type="InterPro" id="IPR001789">
    <property type="entry name" value="Sig_transdc_resp-reg_receiver"/>
</dbReference>
<dbReference type="CDD" id="cd00156">
    <property type="entry name" value="REC"/>
    <property type="match status" value="1"/>
</dbReference>
<feature type="modified residue" description="4-aspartylphosphate" evidence="2">
    <location>
        <position position="55"/>
    </location>
</feature>